<feature type="domain" description="FAD-binding FR-type" evidence="3">
    <location>
        <begin position="107"/>
        <end position="211"/>
    </location>
</feature>
<dbReference type="InParanoid" id="A0A5Q0BLH2"/>
<dbReference type="GO" id="GO:0016491">
    <property type="term" value="F:oxidoreductase activity"/>
    <property type="evidence" value="ECO:0007669"/>
    <property type="project" value="InterPro"/>
</dbReference>
<dbReference type="PROSITE" id="PS51085">
    <property type="entry name" value="2FE2S_FER_2"/>
    <property type="match status" value="1"/>
</dbReference>
<dbReference type="PANTHER" id="PTHR47354:SF5">
    <property type="entry name" value="PROTEIN RFBI"/>
    <property type="match status" value="1"/>
</dbReference>
<keyword evidence="5" id="KW-1185">Reference proteome</keyword>
<dbReference type="EMBL" id="CP044205">
    <property type="protein sequence ID" value="QFY43061.1"/>
    <property type="molecule type" value="Genomic_DNA"/>
</dbReference>
<dbReference type="Pfam" id="PF00175">
    <property type="entry name" value="NAD_binding_1"/>
    <property type="match status" value="1"/>
</dbReference>
<dbReference type="AlphaFoldDB" id="A0A5Q0BLH2"/>
<dbReference type="CDD" id="cd00207">
    <property type="entry name" value="fer2"/>
    <property type="match status" value="1"/>
</dbReference>
<evidence type="ECO:0000313" key="4">
    <source>
        <dbReference type="EMBL" id="QFY43061.1"/>
    </source>
</evidence>
<dbReference type="InterPro" id="IPR001433">
    <property type="entry name" value="OxRdtase_FAD/NAD-bd"/>
</dbReference>
<evidence type="ECO:0000313" key="5">
    <source>
        <dbReference type="Proteomes" id="UP000325755"/>
    </source>
</evidence>
<dbReference type="CDD" id="cd06210">
    <property type="entry name" value="MMO_FAD_NAD_binding"/>
    <property type="match status" value="1"/>
</dbReference>
<dbReference type="InterPro" id="IPR006058">
    <property type="entry name" value="2Fe2S_fd_BS"/>
</dbReference>
<dbReference type="InterPro" id="IPR017938">
    <property type="entry name" value="Riboflavin_synthase-like_b-brl"/>
</dbReference>
<evidence type="ECO:0000259" key="2">
    <source>
        <dbReference type="PROSITE" id="PS51085"/>
    </source>
</evidence>
<dbReference type="InterPro" id="IPR054950">
    <property type="entry name" value="MethMoxCompC"/>
</dbReference>
<dbReference type="Gene3D" id="3.10.20.30">
    <property type="match status" value="1"/>
</dbReference>
<evidence type="ECO:0000256" key="1">
    <source>
        <dbReference type="ARBA" id="ARBA00034078"/>
    </source>
</evidence>
<organism evidence="4 5">
    <name type="scientific">Candidatus Methylospira mobilis</name>
    <dbReference type="NCBI Taxonomy" id="1808979"/>
    <lineage>
        <taxon>Bacteria</taxon>
        <taxon>Pseudomonadati</taxon>
        <taxon>Pseudomonadota</taxon>
        <taxon>Gammaproteobacteria</taxon>
        <taxon>Methylococcales</taxon>
        <taxon>Methylococcaceae</taxon>
        <taxon>Candidatus Methylospira</taxon>
    </lineage>
</organism>
<proteinExistence type="predicted"/>
<protein>
    <submittedName>
        <fullName evidence="4">2Fe-2S iron-sulfur cluster binding domain-containing protein</fullName>
    </submittedName>
</protein>
<evidence type="ECO:0000259" key="3">
    <source>
        <dbReference type="PROSITE" id="PS51384"/>
    </source>
</evidence>
<dbReference type="RefSeq" id="WP_153249044.1">
    <property type="nucleotide sequence ID" value="NZ_CP044205.1"/>
</dbReference>
<reference evidence="4 5" key="1">
    <citation type="submission" date="2019-09" db="EMBL/GenBank/DDBJ databases">
        <title>Ecophysiology of the spiral-shaped methanotroph Methylospira mobilis as revealed by the complete genome sequence.</title>
        <authorList>
            <person name="Oshkin I.Y."/>
            <person name="Dedysh S.N."/>
            <person name="Miroshnikov K."/>
            <person name="Danilova O.V."/>
            <person name="Hakobyan A."/>
            <person name="Liesack W."/>
        </authorList>
    </citation>
    <scope>NUCLEOTIDE SEQUENCE [LARGE SCALE GENOMIC DNA]</scope>
    <source>
        <strain evidence="4 5">Shm1</strain>
    </source>
</reference>
<dbReference type="PRINTS" id="PR00410">
    <property type="entry name" value="PHEHYDRXLASE"/>
</dbReference>
<dbReference type="NCBIfam" id="NF045803">
    <property type="entry name" value="MethMoxFADbindMmoC"/>
    <property type="match status" value="1"/>
</dbReference>
<name>A0A5Q0BLH2_9GAMM</name>
<dbReference type="InterPro" id="IPR001709">
    <property type="entry name" value="Flavoprot_Pyr_Nucl_cyt_Rdtase"/>
</dbReference>
<dbReference type="KEGG" id="mmob:F6R98_10890"/>
<dbReference type="PRINTS" id="PR00371">
    <property type="entry name" value="FPNCR"/>
</dbReference>
<dbReference type="InterPro" id="IPR050415">
    <property type="entry name" value="MRET"/>
</dbReference>
<dbReference type="InterPro" id="IPR017927">
    <property type="entry name" value="FAD-bd_FR_type"/>
</dbReference>
<dbReference type="SUPFAM" id="SSF52343">
    <property type="entry name" value="Ferredoxin reductase-like, C-terminal NADP-linked domain"/>
    <property type="match status" value="1"/>
</dbReference>
<dbReference type="Gene3D" id="3.40.50.80">
    <property type="entry name" value="Nucleotide-binding domain of ferredoxin-NADP reductase (FNR) module"/>
    <property type="match status" value="1"/>
</dbReference>
<dbReference type="InterPro" id="IPR036010">
    <property type="entry name" value="2Fe-2S_ferredoxin-like_sf"/>
</dbReference>
<gene>
    <name evidence="4" type="ORF">F6R98_10890</name>
</gene>
<accession>A0A5Q0BLH2</accession>
<dbReference type="InterPro" id="IPR001041">
    <property type="entry name" value="2Fe-2S_ferredoxin-type"/>
</dbReference>
<dbReference type="Proteomes" id="UP000325755">
    <property type="component" value="Chromosome"/>
</dbReference>
<dbReference type="InterPro" id="IPR008333">
    <property type="entry name" value="Cbr1-like_FAD-bd_dom"/>
</dbReference>
<dbReference type="SUPFAM" id="SSF54292">
    <property type="entry name" value="2Fe-2S ferredoxin-like"/>
    <property type="match status" value="1"/>
</dbReference>
<sequence>MAASHTIEVITEDGESVSFECKSDEDVISAGLRQDIILMSSCRAGGCSTCKAFCVEGDYKLVGCSVQALTPEEEEEGQVLLCRCFPETDLEVEVPYTYSRISFGAEDLDFEAEVVSVTPISSNAVRLLLKKPGSGSELKVDFAPGQYMDIRIPDSELSRSYSPANISNEDGDLEFLIRLLPDGQFSNFLRNRAKPGQILSLKGPLGIFSLKENGFRPRYFVAGGTGLAPVLSMIRQMHHWGEPQEARLYFGVNKPDEAFYVDELEALEREMPTLSVKICAWQPDEAWKGERGNVIDILRHDLEQHPLKPDLYLCGPPGMVDAAYAVCSEFGIPKNQIYLEKFLTVGATA</sequence>
<dbReference type="Pfam" id="PF00111">
    <property type="entry name" value="Fer2"/>
    <property type="match status" value="1"/>
</dbReference>
<dbReference type="PANTHER" id="PTHR47354">
    <property type="entry name" value="NADH OXIDOREDUCTASE HCR"/>
    <property type="match status" value="1"/>
</dbReference>
<dbReference type="PROSITE" id="PS51384">
    <property type="entry name" value="FAD_FR"/>
    <property type="match status" value="1"/>
</dbReference>
<dbReference type="InterPro" id="IPR039261">
    <property type="entry name" value="FNR_nucleotide-bd"/>
</dbReference>
<dbReference type="Pfam" id="PF00970">
    <property type="entry name" value="FAD_binding_6"/>
    <property type="match status" value="1"/>
</dbReference>
<dbReference type="PROSITE" id="PS00197">
    <property type="entry name" value="2FE2S_FER_1"/>
    <property type="match status" value="1"/>
</dbReference>
<dbReference type="SUPFAM" id="SSF63380">
    <property type="entry name" value="Riboflavin synthase domain-like"/>
    <property type="match status" value="1"/>
</dbReference>
<dbReference type="OrthoDB" id="9806195at2"/>
<dbReference type="Gene3D" id="2.40.30.10">
    <property type="entry name" value="Translation factors"/>
    <property type="match status" value="1"/>
</dbReference>
<dbReference type="InterPro" id="IPR012675">
    <property type="entry name" value="Beta-grasp_dom_sf"/>
</dbReference>
<dbReference type="GO" id="GO:0051537">
    <property type="term" value="F:2 iron, 2 sulfur cluster binding"/>
    <property type="evidence" value="ECO:0007669"/>
    <property type="project" value="InterPro"/>
</dbReference>
<dbReference type="FunCoup" id="A0A5Q0BLH2">
    <property type="interactions" value="441"/>
</dbReference>
<feature type="domain" description="2Fe-2S ferredoxin-type" evidence="2">
    <location>
        <begin position="5"/>
        <end position="98"/>
    </location>
</feature>
<comment type="cofactor">
    <cofactor evidence="1">
        <name>[2Fe-2S] cluster</name>
        <dbReference type="ChEBI" id="CHEBI:190135"/>
    </cofactor>
</comment>